<protein>
    <submittedName>
        <fullName evidence="2">Uncharacterized protein</fullName>
    </submittedName>
</protein>
<organism evidence="2">
    <name type="scientific">Anguilla anguilla</name>
    <name type="common">European freshwater eel</name>
    <name type="synonym">Muraena anguilla</name>
    <dbReference type="NCBI Taxonomy" id="7936"/>
    <lineage>
        <taxon>Eukaryota</taxon>
        <taxon>Metazoa</taxon>
        <taxon>Chordata</taxon>
        <taxon>Craniata</taxon>
        <taxon>Vertebrata</taxon>
        <taxon>Euteleostomi</taxon>
        <taxon>Actinopterygii</taxon>
        <taxon>Neopterygii</taxon>
        <taxon>Teleostei</taxon>
        <taxon>Anguilliformes</taxon>
        <taxon>Anguillidae</taxon>
        <taxon>Anguilla</taxon>
    </lineage>
</organism>
<accession>A0A0E9PGM2</accession>
<reference evidence="2" key="1">
    <citation type="submission" date="2014-11" db="EMBL/GenBank/DDBJ databases">
        <authorList>
            <person name="Amaro Gonzalez C."/>
        </authorList>
    </citation>
    <scope>NUCLEOTIDE SEQUENCE</scope>
</reference>
<proteinExistence type="predicted"/>
<dbReference type="EMBL" id="GBXM01104878">
    <property type="protein sequence ID" value="JAH03699.1"/>
    <property type="molecule type" value="Transcribed_RNA"/>
</dbReference>
<keyword evidence="1" id="KW-1133">Transmembrane helix</keyword>
<evidence type="ECO:0000313" key="2">
    <source>
        <dbReference type="EMBL" id="JAH03699.1"/>
    </source>
</evidence>
<evidence type="ECO:0000256" key="1">
    <source>
        <dbReference type="SAM" id="Phobius"/>
    </source>
</evidence>
<dbReference type="AlphaFoldDB" id="A0A0E9PGM2"/>
<keyword evidence="1" id="KW-0472">Membrane</keyword>
<sequence>MLGSPLSRGKAGKEHLPDHMSSVILVFGPSVLIPCKLLGFVWFKNARHACHQGCTPGDTNRQSE</sequence>
<reference evidence="2" key="2">
    <citation type="journal article" date="2015" name="Fish Shellfish Immunol.">
        <title>Early steps in the European eel (Anguilla anguilla)-Vibrio vulnificus interaction in the gills: Role of the RtxA13 toxin.</title>
        <authorList>
            <person name="Callol A."/>
            <person name="Pajuelo D."/>
            <person name="Ebbesson L."/>
            <person name="Teles M."/>
            <person name="MacKenzie S."/>
            <person name="Amaro C."/>
        </authorList>
    </citation>
    <scope>NUCLEOTIDE SEQUENCE</scope>
</reference>
<name>A0A0E9PGM2_ANGAN</name>
<feature type="transmembrane region" description="Helical" evidence="1">
    <location>
        <begin position="20"/>
        <end position="43"/>
    </location>
</feature>
<keyword evidence="1" id="KW-0812">Transmembrane</keyword>